<feature type="compositionally biased region" description="Basic residues" evidence="5">
    <location>
        <begin position="627"/>
        <end position="636"/>
    </location>
</feature>
<dbReference type="InParanoid" id="A0A1X2HCZ6"/>
<dbReference type="Proteomes" id="UP000242180">
    <property type="component" value="Unassembled WGS sequence"/>
</dbReference>
<feature type="compositionally biased region" description="Basic and acidic residues" evidence="5">
    <location>
        <begin position="344"/>
        <end position="359"/>
    </location>
</feature>
<dbReference type="GO" id="GO:0000122">
    <property type="term" value="P:negative regulation of transcription by RNA polymerase II"/>
    <property type="evidence" value="ECO:0007669"/>
    <property type="project" value="TreeGrafter"/>
</dbReference>
<dbReference type="GO" id="GO:0005634">
    <property type="term" value="C:nucleus"/>
    <property type="evidence" value="ECO:0007669"/>
    <property type="project" value="UniProtKB-SubCell"/>
</dbReference>
<dbReference type="InterPro" id="IPR024325">
    <property type="entry name" value="DUF3835"/>
</dbReference>
<dbReference type="OrthoDB" id="21413at2759"/>
<dbReference type="AlphaFoldDB" id="A0A1X2HCZ6"/>
<dbReference type="GO" id="GO:0019212">
    <property type="term" value="F:phosphatase inhibitor activity"/>
    <property type="evidence" value="ECO:0007669"/>
    <property type="project" value="TreeGrafter"/>
</dbReference>
<name>A0A1X2HCZ6_SYNRA</name>
<evidence type="ECO:0000313" key="8">
    <source>
        <dbReference type="Proteomes" id="UP000242180"/>
    </source>
</evidence>
<evidence type="ECO:0000256" key="4">
    <source>
        <dbReference type="SAM" id="Coils"/>
    </source>
</evidence>
<comment type="subcellular location">
    <subcellularLocation>
        <location evidence="1">Nucleus</location>
    </subcellularLocation>
</comment>
<feature type="compositionally biased region" description="Low complexity" evidence="5">
    <location>
        <begin position="637"/>
        <end position="649"/>
    </location>
</feature>
<evidence type="ECO:0000256" key="3">
    <source>
        <dbReference type="ARBA" id="ARBA00038295"/>
    </source>
</evidence>
<evidence type="ECO:0000256" key="1">
    <source>
        <dbReference type="ARBA" id="ARBA00004123"/>
    </source>
</evidence>
<protein>
    <recommendedName>
        <fullName evidence="6">DUF3835 domain-containing protein</fullName>
    </recommendedName>
</protein>
<feature type="domain" description="DUF3835" evidence="6">
    <location>
        <begin position="552"/>
        <end position="639"/>
    </location>
</feature>
<dbReference type="STRING" id="13706.A0A1X2HCZ6"/>
<dbReference type="InterPro" id="IPR052255">
    <property type="entry name" value="RNA_pol_II_subunit5-mediator"/>
</dbReference>
<sequence>MTAIRDQDDFLKQIGQWASVLGEKKKALESNVERWRFFKQDYDALEKRLQTLPDRTSHSAMIPMGKLAFMPGKLIHTNEITVLLGDQYYAERSAKQALEILSRRKKVVEESLSIAEAELNALTNKVETAQSQTGVFPASNQEVNEEGLPIMEIREELPPPEDRKKPVAMKVVEKQDKGKQPAGRDLPESVQRARDMDAKKPATQADKDLMALFDKLEDEEDEELGADRQTNDGDDDDDEEVDDYDSDQFDSDIADSMADLTYAGYDDDEEYSTQGIVEHVDEAEDDPASQIPQVVVAEGQDKKLTDAEPVAKIAPRRAPPPMPTEPVVIEKPNARKPKVSRFKAAREKERMSKQADKEPSLSPSKSAGVVEHPIKPTSGMDFVDEEKPATKDRKAVSWGTVNTVSEHDRSAAPSAVAKAASYTEPMKEPTEAAELGGKIRTPADIFNLMMQQSPMEAEDDYPSLESFDESNASSEPIDLNELARSARIIPQELWHAQSDPEGARTVAPLIQEMINAQNRFADDDDDDEEEEEEEEEKNRTPSKLDTRIMRGAVMERDIEPIDVDKVEEDMDLREISASYHQKRLNFVASMGGFAAEPKPAYEVIDEELPLPSAQKQSKQEQEEAPPKPKKMSRFKAARLAANANDARNS</sequence>
<proteinExistence type="inferred from homology"/>
<keyword evidence="8" id="KW-1185">Reference proteome</keyword>
<dbReference type="Pfam" id="PF02996">
    <property type="entry name" value="Prefoldin"/>
    <property type="match status" value="1"/>
</dbReference>
<feature type="compositionally biased region" description="Acidic residues" evidence="5">
    <location>
        <begin position="522"/>
        <end position="535"/>
    </location>
</feature>
<reference evidence="7 8" key="1">
    <citation type="submission" date="2016-07" db="EMBL/GenBank/DDBJ databases">
        <title>Pervasive Adenine N6-methylation of Active Genes in Fungi.</title>
        <authorList>
            <consortium name="DOE Joint Genome Institute"/>
            <person name="Mondo S.J."/>
            <person name="Dannebaum R.O."/>
            <person name="Kuo R.C."/>
            <person name="Labutti K."/>
            <person name="Haridas S."/>
            <person name="Kuo A."/>
            <person name="Salamov A."/>
            <person name="Ahrendt S.R."/>
            <person name="Lipzen A."/>
            <person name="Sullivan W."/>
            <person name="Andreopoulos W.B."/>
            <person name="Clum A."/>
            <person name="Lindquist E."/>
            <person name="Daum C."/>
            <person name="Ramamoorthy G.K."/>
            <person name="Gryganskyi A."/>
            <person name="Culley D."/>
            <person name="Magnuson J.K."/>
            <person name="James T.Y."/>
            <person name="O'Malley M.A."/>
            <person name="Stajich J.E."/>
            <person name="Spatafora J.W."/>
            <person name="Visel A."/>
            <person name="Grigoriev I.V."/>
        </authorList>
    </citation>
    <scope>NUCLEOTIDE SEQUENCE [LARGE SCALE GENOMIC DNA]</scope>
    <source>
        <strain evidence="7 8">NRRL 2496</strain>
    </source>
</reference>
<feature type="compositionally biased region" description="Basic and acidic residues" evidence="5">
    <location>
        <begin position="385"/>
        <end position="395"/>
    </location>
</feature>
<dbReference type="PANTHER" id="PTHR15111:SF0">
    <property type="entry name" value="UNCONVENTIONAL PREFOLDIN RPB5 INTERACTOR 1"/>
    <property type="match status" value="1"/>
</dbReference>
<evidence type="ECO:0000256" key="5">
    <source>
        <dbReference type="SAM" id="MobiDB-lite"/>
    </source>
</evidence>
<feature type="compositionally biased region" description="Basic and acidic residues" evidence="5">
    <location>
        <begin position="617"/>
        <end position="626"/>
    </location>
</feature>
<feature type="region of interest" description="Disordered" evidence="5">
    <location>
        <begin position="152"/>
        <end position="273"/>
    </location>
</feature>
<feature type="compositionally biased region" description="Basic and acidic residues" evidence="5">
    <location>
        <begin position="185"/>
        <end position="209"/>
    </location>
</feature>
<feature type="region of interest" description="Disordered" evidence="5">
    <location>
        <begin position="297"/>
        <end position="438"/>
    </location>
</feature>
<gene>
    <name evidence="7" type="ORF">BCR43DRAFT_492078</name>
</gene>
<feature type="compositionally biased region" description="Low complexity" evidence="5">
    <location>
        <begin position="411"/>
        <end position="421"/>
    </location>
</feature>
<feature type="compositionally biased region" description="Basic residues" evidence="5">
    <location>
        <begin position="334"/>
        <end position="343"/>
    </location>
</feature>
<dbReference type="EMBL" id="MCGN01000005">
    <property type="protein sequence ID" value="ORY96674.1"/>
    <property type="molecule type" value="Genomic_DNA"/>
</dbReference>
<evidence type="ECO:0000256" key="2">
    <source>
        <dbReference type="ARBA" id="ARBA00023242"/>
    </source>
</evidence>
<dbReference type="PANTHER" id="PTHR15111">
    <property type="entry name" value="RNA POLYMERASE II SUBUNIT 5-MEDIATING PROTEIN NNX3"/>
    <property type="match status" value="1"/>
</dbReference>
<feature type="compositionally biased region" description="Basic and acidic residues" evidence="5">
    <location>
        <begin position="152"/>
        <end position="179"/>
    </location>
</feature>
<feature type="region of interest" description="Disordered" evidence="5">
    <location>
        <begin position="454"/>
        <end position="479"/>
    </location>
</feature>
<dbReference type="Gene3D" id="1.10.287.370">
    <property type="match status" value="1"/>
</dbReference>
<dbReference type="InterPro" id="IPR004127">
    <property type="entry name" value="Prefoldin_subunit_alpha"/>
</dbReference>
<feature type="compositionally biased region" description="Basic and acidic residues" evidence="5">
    <location>
        <begin position="536"/>
        <end position="547"/>
    </location>
</feature>
<feature type="coiled-coil region" evidence="4">
    <location>
        <begin position="98"/>
        <end position="132"/>
    </location>
</feature>
<dbReference type="Pfam" id="PF12927">
    <property type="entry name" value="DUF3835"/>
    <property type="match status" value="2"/>
</dbReference>
<accession>A0A1X2HCZ6</accession>
<feature type="region of interest" description="Disordered" evidence="5">
    <location>
        <begin position="608"/>
        <end position="649"/>
    </location>
</feature>
<dbReference type="GO" id="GO:0003714">
    <property type="term" value="F:transcription corepressor activity"/>
    <property type="evidence" value="ECO:0007669"/>
    <property type="project" value="TreeGrafter"/>
</dbReference>
<evidence type="ECO:0000313" key="7">
    <source>
        <dbReference type="EMBL" id="ORY96674.1"/>
    </source>
</evidence>
<keyword evidence="4" id="KW-0175">Coiled coil</keyword>
<organism evidence="7 8">
    <name type="scientific">Syncephalastrum racemosum</name>
    <name type="common">Filamentous fungus</name>
    <dbReference type="NCBI Taxonomy" id="13706"/>
    <lineage>
        <taxon>Eukaryota</taxon>
        <taxon>Fungi</taxon>
        <taxon>Fungi incertae sedis</taxon>
        <taxon>Mucoromycota</taxon>
        <taxon>Mucoromycotina</taxon>
        <taxon>Mucoromycetes</taxon>
        <taxon>Mucorales</taxon>
        <taxon>Syncephalastraceae</taxon>
        <taxon>Syncephalastrum</taxon>
    </lineage>
</organism>
<feature type="compositionally biased region" description="Acidic residues" evidence="5">
    <location>
        <begin position="232"/>
        <end position="253"/>
    </location>
</feature>
<dbReference type="SUPFAM" id="SSF46579">
    <property type="entry name" value="Prefoldin"/>
    <property type="match status" value="1"/>
</dbReference>
<dbReference type="CDD" id="cd23159">
    <property type="entry name" value="Prefoldin_URI1"/>
    <property type="match status" value="1"/>
</dbReference>
<comment type="caution">
    <text evidence="7">The sequence shown here is derived from an EMBL/GenBank/DDBJ whole genome shotgun (WGS) entry which is preliminary data.</text>
</comment>
<feature type="compositionally biased region" description="Acidic residues" evidence="5">
    <location>
        <begin position="456"/>
        <end position="468"/>
    </location>
</feature>
<dbReference type="InterPro" id="IPR009053">
    <property type="entry name" value="Prefoldin"/>
</dbReference>
<dbReference type="GO" id="GO:0003682">
    <property type="term" value="F:chromatin binding"/>
    <property type="evidence" value="ECO:0007669"/>
    <property type="project" value="TreeGrafter"/>
</dbReference>
<comment type="similarity">
    <text evidence="3">Belongs to the RNA polymerase II subunit 5-mediating protein family.</text>
</comment>
<keyword evidence="2" id="KW-0539">Nucleus</keyword>
<feature type="domain" description="DUF3835" evidence="6">
    <location>
        <begin position="330"/>
        <end position="346"/>
    </location>
</feature>
<evidence type="ECO:0000259" key="6">
    <source>
        <dbReference type="Pfam" id="PF12927"/>
    </source>
</evidence>
<dbReference type="OMA" id="ATETHVQ"/>
<feature type="region of interest" description="Disordered" evidence="5">
    <location>
        <begin position="514"/>
        <end position="547"/>
    </location>
</feature>